<dbReference type="Proteomes" id="UP001064048">
    <property type="component" value="Chromosome 11"/>
</dbReference>
<keyword evidence="2" id="KW-1185">Reference proteome</keyword>
<comment type="caution">
    <text evidence="1">The sequence shown here is derived from an EMBL/GenBank/DDBJ whole genome shotgun (WGS) entry which is preliminary data.</text>
</comment>
<organism evidence="1 2">
    <name type="scientific">Choristoneura fumiferana</name>
    <name type="common">Spruce budworm moth</name>
    <name type="synonym">Archips fumiferana</name>
    <dbReference type="NCBI Taxonomy" id="7141"/>
    <lineage>
        <taxon>Eukaryota</taxon>
        <taxon>Metazoa</taxon>
        <taxon>Ecdysozoa</taxon>
        <taxon>Arthropoda</taxon>
        <taxon>Hexapoda</taxon>
        <taxon>Insecta</taxon>
        <taxon>Pterygota</taxon>
        <taxon>Neoptera</taxon>
        <taxon>Endopterygota</taxon>
        <taxon>Lepidoptera</taxon>
        <taxon>Glossata</taxon>
        <taxon>Ditrysia</taxon>
        <taxon>Tortricoidea</taxon>
        <taxon>Tortricidae</taxon>
        <taxon>Tortricinae</taxon>
        <taxon>Choristoneura</taxon>
    </lineage>
</organism>
<sequence>MISKVRRTSSLSFRARAQPVANVCGNPSAAGRAPRAPRADRIGNFRRPCPPEAGVCDYCSAERRGRGRGCGRSREPLLVVVKPHPRVQQLPAAAGERRVLRGRAPPRARPAPAPAAAPADACAAPCRTRFSLCLKEYQSAAAPGACSFGRAASPVLGTDSFTLAEPLYTLALPFSFRWTVSRGLRLLAARRSPLAVRGLSRSPLSLLQRSFTLILQAYDDYNYTEGEAQAGGEEAGLIEEAWWSGIVEPGAAWHALRHAGAAAGVAYRVRVSCAPNYHNTTCTTFCRARDDKFGHYSCDATGAKRCLPGWRGDNCEQRTFSHHLIAPLADRYRSSCCLCSRCFLFAAVCKEGCHPTHGRCDRPGDCE</sequence>
<dbReference type="EMBL" id="CM046111">
    <property type="protein sequence ID" value="KAI8424672.1"/>
    <property type="molecule type" value="Genomic_DNA"/>
</dbReference>
<reference evidence="1 2" key="1">
    <citation type="journal article" date="2022" name="Genome Biol. Evol.">
        <title>The Spruce Budworm Genome: Reconstructing the Evolutionary History of Antifreeze Proteins.</title>
        <authorList>
            <person name="Beliveau C."/>
            <person name="Gagne P."/>
            <person name="Picq S."/>
            <person name="Vernygora O."/>
            <person name="Keeling C.I."/>
            <person name="Pinkney K."/>
            <person name="Doucet D."/>
            <person name="Wen F."/>
            <person name="Johnston J.S."/>
            <person name="Maaroufi H."/>
            <person name="Boyle B."/>
            <person name="Laroche J."/>
            <person name="Dewar K."/>
            <person name="Juretic N."/>
            <person name="Blackburn G."/>
            <person name="Nisole A."/>
            <person name="Brunet B."/>
            <person name="Brandao M."/>
            <person name="Lumley L."/>
            <person name="Duan J."/>
            <person name="Quan G."/>
            <person name="Lucarotti C.J."/>
            <person name="Roe A.D."/>
            <person name="Sperling F.A.H."/>
            <person name="Levesque R.C."/>
            <person name="Cusson M."/>
        </authorList>
    </citation>
    <scope>NUCLEOTIDE SEQUENCE [LARGE SCALE GENOMIC DNA]</scope>
    <source>
        <strain evidence="1">Glfc:IPQL:Cfum</strain>
    </source>
</reference>
<proteinExistence type="predicted"/>
<accession>A0ACC0JKN0</accession>
<protein>
    <submittedName>
        <fullName evidence="1">Uncharacterized protein</fullName>
    </submittedName>
</protein>
<name>A0ACC0JKN0_CHOFU</name>
<evidence type="ECO:0000313" key="1">
    <source>
        <dbReference type="EMBL" id="KAI8424672.1"/>
    </source>
</evidence>
<gene>
    <name evidence="1" type="ORF">MSG28_006628</name>
</gene>
<evidence type="ECO:0000313" key="2">
    <source>
        <dbReference type="Proteomes" id="UP001064048"/>
    </source>
</evidence>